<keyword evidence="4" id="KW-0411">Iron-sulfur</keyword>
<evidence type="ECO:0000313" key="8">
    <source>
        <dbReference type="Proteomes" id="UP000199337"/>
    </source>
</evidence>
<keyword evidence="3" id="KW-0408">Iron</keyword>
<dbReference type="GO" id="GO:0051536">
    <property type="term" value="F:iron-sulfur cluster binding"/>
    <property type="evidence" value="ECO:0007669"/>
    <property type="project" value="UniProtKB-KW"/>
</dbReference>
<evidence type="ECO:0000259" key="6">
    <source>
        <dbReference type="Pfam" id="PF01568"/>
    </source>
</evidence>
<dbReference type="STRING" id="341036.SAMN05660649_00424"/>
<evidence type="ECO:0000256" key="4">
    <source>
        <dbReference type="ARBA" id="ARBA00023014"/>
    </source>
</evidence>
<dbReference type="PANTHER" id="PTHR43105">
    <property type="entry name" value="RESPIRATORY NITRATE REDUCTASE"/>
    <property type="match status" value="1"/>
</dbReference>
<dbReference type="InterPro" id="IPR009010">
    <property type="entry name" value="Asp_de-COase-like_dom_sf"/>
</dbReference>
<dbReference type="CDD" id="cd02790">
    <property type="entry name" value="MopB_CT_Formate-Dh_H"/>
    <property type="match status" value="1"/>
</dbReference>
<dbReference type="GO" id="GO:0043546">
    <property type="term" value="F:molybdopterin cofactor binding"/>
    <property type="evidence" value="ECO:0007669"/>
    <property type="project" value="InterPro"/>
</dbReference>
<evidence type="ECO:0000256" key="1">
    <source>
        <dbReference type="ARBA" id="ARBA00022723"/>
    </source>
</evidence>
<dbReference type="InterPro" id="IPR041925">
    <property type="entry name" value="CT_Formate-Dh_H"/>
</dbReference>
<dbReference type="PROSITE" id="PS00490">
    <property type="entry name" value="MOLYBDOPTERIN_PROK_2"/>
    <property type="match status" value="1"/>
</dbReference>
<evidence type="ECO:0000256" key="2">
    <source>
        <dbReference type="ARBA" id="ARBA00023002"/>
    </source>
</evidence>
<dbReference type="Pfam" id="PF00384">
    <property type="entry name" value="Molybdopterin"/>
    <property type="match status" value="1"/>
</dbReference>
<dbReference type="Gene3D" id="3.40.228.10">
    <property type="entry name" value="Dimethylsulfoxide Reductase, domain 2"/>
    <property type="match status" value="1"/>
</dbReference>
<accession>A0A1I2N982</accession>
<protein>
    <submittedName>
        <fullName evidence="7">Formate dehydrogenase major subunit</fullName>
    </submittedName>
</protein>
<dbReference type="SUPFAM" id="SSF50692">
    <property type="entry name" value="ADC-like"/>
    <property type="match status" value="1"/>
</dbReference>
<dbReference type="SUPFAM" id="SSF53706">
    <property type="entry name" value="Formate dehydrogenase/DMSO reductase, domains 1-3"/>
    <property type="match status" value="1"/>
</dbReference>
<dbReference type="GO" id="GO:0015942">
    <property type="term" value="P:formate metabolic process"/>
    <property type="evidence" value="ECO:0007669"/>
    <property type="project" value="InterPro"/>
</dbReference>
<dbReference type="GO" id="GO:0008863">
    <property type="term" value="F:formate dehydrogenase (NAD+) activity"/>
    <property type="evidence" value="ECO:0007669"/>
    <property type="project" value="InterPro"/>
</dbReference>
<dbReference type="Pfam" id="PF01568">
    <property type="entry name" value="Molydop_binding"/>
    <property type="match status" value="1"/>
</dbReference>
<dbReference type="GO" id="GO:0003954">
    <property type="term" value="F:NADH dehydrogenase activity"/>
    <property type="evidence" value="ECO:0007669"/>
    <property type="project" value="TreeGrafter"/>
</dbReference>
<keyword evidence="2" id="KW-0560">Oxidoreductase</keyword>
<dbReference type="Gene3D" id="3.40.50.740">
    <property type="match status" value="1"/>
</dbReference>
<proteinExistence type="predicted"/>
<dbReference type="NCBIfam" id="TIGR01591">
    <property type="entry name" value="Fdh-alpha"/>
    <property type="match status" value="1"/>
</dbReference>
<dbReference type="InterPro" id="IPR006656">
    <property type="entry name" value="Mopterin_OxRdtase"/>
</dbReference>
<gene>
    <name evidence="7" type="ORF">SAMN05660649_00424</name>
</gene>
<organism evidence="7 8">
    <name type="scientific">Desulfotruncus arcticus DSM 17038</name>
    <dbReference type="NCBI Taxonomy" id="1121424"/>
    <lineage>
        <taxon>Bacteria</taxon>
        <taxon>Bacillati</taxon>
        <taxon>Bacillota</taxon>
        <taxon>Clostridia</taxon>
        <taxon>Eubacteriales</taxon>
        <taxon>Desulfallaceae</taxon>
        <taxon>Desulfotruncus</taxon>
    </lineage>
</organism>
<reference evidence="8" key="1">
    <citation type="submission" date="2016-10" db="EMBL/GenBank/DDBJ databases">
        <authorList>
            <person name="Varghese N."/>
            <person name="Submissions S."/>
        </authorList>
    </citation>
    <scope>NUCLEOTIDE SEQUENCE [LARGE SCALE GENOMIC DNA]</scope>
    <source>
        <strain evidence="8">DSM 17038</strain>
    </source>
</reference>
<dbReference type="PANTHER" id="PTHR43105:SF14">
    <property type="entry name" value="FORMATE DEHYDROGENASE H"/>
    <property type="match status" value="1"/>
</dbReference>
<dbReference type="AlphaFoldDB" id="A0A1I2N982"/>
<evidence type="ECO:0000256" key="3">
    <source>
        <dbReference type="ARBA" id="ARBA00023004"/>
    </source>
</evidence>
<dbReference type="PROSITE" id="PS00932">
    <property type="entry name" value="MOLYBDOPTERIN_PROK_3"/>
    <property type="match status" value="1"/>
</dbReference>
<feature type="domain" description="Molybdopterin dinucleotide-binding" evidence="6">
    <location>
        <begin position="414"/>
        <end position="520"/>
    </location>
</feature>
<evidence type="ECO:0000313" key="7">
    <source>
        <dbReference type="EMBL" id="SFG00113.1"/>
    </source>
</evidence>
<dbReference type="InterPro" id="IPR006478">
    <property type="entry name" value="Formate_DH_asu"/>
</dbReference>
<dbReference type="InterPro" id="IPR006655">
    <property type="entry name" value="Mopterin_OxRdtase_prok_CS"/>
</dbReference>
<keyword evidence="8" id="KW-1185">Reference proteome</keyword>
<dbReference type="Proteomes" id="UP000199337">
    <property type="component" value="Unassembled WGS sequence"/>
</dbReference>
<sequence>MTNSIKEISGADFILAIGTNTTESHPIISLQVKKAQRSGATLVVADPRRTEIAELSNIHMQLKSGSDIALLNAMANVIITEKIWNKEFVSTRTEDFEALKETVAKYTPDYAEDITGIPADVIREAARGYAKANNATILYTMGITQHICGTHNVFAVANLAMLCGQIGKPSSGVNPLRGQNNVQGACDMGALPNVYTGYQAVTVDDNRSKFAKAWNVNQMPAKPGLTVGEMMEAAAEGQVKGMYIMGENPVLSDPDARHVEHALEKLDFLVVQDIFLTETAALADVVLPAASFAEKDGTFSNTERRVQRVRKAIDPVGNARADWQIICDVATAMGYPMNYAFASEVFDEIASVTPSYAGISYERLEQGGIQWPCPNSEHDGTMYLHQDKFVRGLGKFNPVEYIPPAEQPDSEFPFVLSTGRRHFHYHTGTMTQRTGALEVHYGTEYLEINPADAAAINITEGEMIKVQSRRGEVMVQARLTDIVPKGMVFTSFHFPEVAINKLTNSARDPVAKIPELKVCAVTIKKAS</sequence>
<dbReference type="GO" id="GO:0022904">
    <property type="term" value="P:respiratory electron transport chain"/>
    <property type="evidence" value="ECO:0007669"/>
    <property type="project" value="TreeGrafter"/>
</dbReference>
<keyword evidence="1" id="KW-0479">Metal-binding</keyword>
<dbReference type="InterPro" id="IPR050123">
    <property type="entry name" value="Prok_molybdopt-oxidoreductase"/>
</dbReference>
<dbReference type="GO" id="GO:0046872">
    <property type="term" value="F:metal ion binding"/>
    <property type="evidence" value="ECO:0007669"/>
    <property type="project" value="UniProtKB-KW"/>
</dbReference>
<dbReference type="Gene3D" id="2.40.40.20">
    <property type="match status" value="1"/>
</dbReference>
<evidence type="ECO:0000259" key="5">
    <source>
        <dbReference type="Pfam" id="PF00384"/>
    </source>
</evidence>
<dbReference type="InterPro" id="IPR006657">
    <property type="entry name" value="MoPterin_dinucl-bd_dom"/>
</dbReference>
<feature type="domain" description="Molybdopterin oxidoreductase" evidence="5">
    <location>
        <begin position="1"/>
        <end position="331"/>
    </location>
</feature>
<dbReference type="EMBL" id="FOOX01000001">
    <property type="protein sequence ID" value="SFG00113.1"/>
    <property type="molecule type" value="Genomic_DNA"/>
</dbReference>
<name>A0A1I2N982_9FIRM</name>
<dbReference type="GO" id="GO:0016020">
    <property type="term" value="C:membrane"/>
    <property type="evidence" value="ECO:0007669"/>
    <property type="project" value="TreeGrafter"/>
</dbReference>